<protein>
    <submittedName>
        <fullName evidence="3">Glycosyltransferase</fullName>
    </submittedName>
</protein>
<dbReference type="PANTHER" id="PTHR45947:SF3">
    <property type="entry name" value="SULFOQUINOVOSYL TRANSFERASE SQD2"/>
    <property type="match status" value="1"/>
</dbReference>
<comment type="caution">
    <text evidence="3">The sequence shown here is derived from an EMBL/GenBank/DDBJ whole genome shotgun (WGS) entry which is preliminary data.</text>
</comment>
<sequence length="387" mass="43447">MKILLSADCFYPAQMGGPSNTIYWQAKALKCAGHDVTVIATSQNLPSSVPLNRWLTLACGQVIYTRNPHFYLPLNHIWQGWLAIQKADIVHINSLFYPASMIWVLMSRLVGKPVVWSPHGELSPIALQFRPHLKRLILGIIKRCDPTVQFHATSATETMHIRQHFGATVVVGEILNRMELPALVLPTPIDQASQPYLLFIGRLHPIKAIDHLLMALSASNVFIESNYVLKLAGPENDKAYARTLIELVQKLGLSAKVSFIGHVQDEAKEHLYANARLTILPSHSESFGNVVIESLAQGTPVVASTNTPWQLLETERVGSWVSNEPVKLQEAIDRYLTMPINEYVGYRERAVELARQRFSIAGNNGEWDQFYEQILHKLGRKPKALID</sequence>
<dbReference type="EMBL" id="WPIN01000002">
    <property type="protein sequence ID" value="MVM29260.1"/>
    <property type="molecule type" value="Genomic_DNA"/>
</dbReference>
<dbReference type="InterPro" id="IPR001296">
    <property type="entry name" value="Glyco_trans_1"/>
</dbReference>
<evidence type="ECO:0000259" key="1">
    <source>
        <dbReference type="Pfam" id="PF00534"/>
    </source>
</evidence>
<dbReference type="PANTHER" id="PTHR45947">
    <property type="entry name" value="SULFOQUINOVOSYL TRANSFERASE SQD2"/>
    <property type="match status" value="1"/>
</dbReference>
<evidence type="ECO:0000259" key="2">
    <source>
        <dbReference type="Pfam" id="PF13439"/>
    </source>
</evidence>
<proteinExistence type="predicted"/>
<dbReference type="Proteomes" id="UP000436006">
    <property type="component" value="Unassembled WGS sequence"/>
</dbReference>
<reference evidence="3 4" key="1">
    <citation type="submission" date="2019-12" db="EMBL/GenBank/DDBJ databases">
        <title>Spirosoma sp. HMF4905 genome sequencing and assembly.</title>
        <authorList>
            <person name="Kang H."/>
            <person name="Cha I."/>
            <person name="Kim H."/>
            <person name="Joh K."/>
        </authorList>
    </citation>
    <scope>NUCLEOTIDE SEQUENCE [LARGE SCALE GENOMIC DNA]</scope>
    <source>
        <strain evidence="3 4">HMF4905</strain>
    </source>
</reference>
<keyword evidence="3" id="KW-0808">Transferase</keyword>
<feature type="domain" description="Glycosyl transferase family 1" evidence="1">
    <location>
        <begin position="194"/>
        <end position="354"/>
    </location>
</feature>
<evidence type="ECO:0000313" key="3">
    <source>
        <dbReference type="EMBL" id="MVM29260.1"/>
    </source>
</evidence>
<name>A0A7K1S6A8_9BACT</name>
<dbReference type="AlphaFoldDB" id="A0A7K1S6A8"/>
<dbReference type="SUPFAM" id="SSF53756">
    <property type="entry name" value="UDP-Glycosyltransferase/glycogen phosphorylase"/>
    <property type="match status" value="1"/>
</dbReference>
<dbReference type="InterPro" id="IPR028098">
    <property type="entry name" value="Glyco_trans_4-like_N"/>
</dbReference>
<dbReference type="InterPro" id="IPR050194">
    <property type="entry name" value="Glycosyltransferase_grp1"/>
</dbReference>
<evidence type="ECO:0000313" key="4">
    <source>
        <dbReference type="Proteomes" id="UP000436006"/>
    </source>
</evidence>
<dbReference type="GO" id="GO:0016757">
    <property type="term" value="F:glycosyltransferase activity"/>
    <property type="evidence" value="ECO:0007669"/>
    <property type="project" value="InterPro"/>
</dbReference>
<dbReference type="RefSeq" id="WP_157583477.1">
    <property type="nucleotide sequence ID" value="NZ_WPIN01000002.1"/>
</dbReference>
<dbReference type="Gene3D" id="3.40.50.2000">
    <property type="entry name" value="Glycogen Phosphorylase B"/>
    <property type="match status" value="2"/>
</dbReference>
<feature type="domain" description="Glycosyltransferase subfamily 4-like N-terminal" evidence="2">
    <location>
        <begin position="15"/>
        <end position="166"/>
    </location>
</feature>
<dbReference type="Pfam" id="PF13439">
    <property type="entry name" value="Glyco_transf_4"/>
    <property type="match status" value="1"/>
</dbReference>
<dbReference type="Pfam" id="PF00534">
    <property type="entry name" value="Glycos_transf_1"/>
    <property type="match status" value="1"/>
</dbReference>
<gene>
    <name evidence="3" type="ORF">GO755_04385</name>
</gene>
<keyword evidence="4" id="KW-1185">Reference proteome</keyword>
<organism evidence="3 4">
    <name type="scientific">Spirosoma arboris</name>
    <dbReference type="NCBI Taxonomy" id="2682092"/>
    <lineage>
        <taxon>Bacteria</taxon>
        <taxon>Pseudomonadati</taxon>
        <taxon>Bacteroidota</taxon>
        <taxon>Cytophagia</taxon>
        <taxon>Cytophagales</taxon>
        <taxon>Cytophagaceae</taxon>
        <taxon>Spirosoma</taxon>
    </lineage>
</organism>
<accession>A0A7K1S6A8</accession>